<comment type="caution">
    <text evidence="2">The sequence shown here is derived from an EMBL/GenBank/DDBJ whole genome shotgun (WGS) entry which is preliminary data.</text>
</comment>
<name>A0A7C8MR62_9PEZI</name>
<evidence type="ECO:0000313" key="3">
    <source>
        <dbReference type="Proteomes" id="UP000481858"/>
    </source>
</evidence>
<dbReference type="EMBL" id="WUBL01000100">
    <property type="protein sequence ID" value="KAF2965995.1"/>
    <property type="molecule type" value="Genomic_DNA"/>
</dbReference>
<dbReference type="SUPFAM" id="SSF48403">
    <property type="entry name" value="Ankyrin repeat"/>
    <property type="match status" value="1"/>
</dbReference>
<dbReference type="InterPro" id="IPR036770">
    <property type="entry name" value="Ankyrin_rpt-contain_sf"/>
</dbReference>
<reference evidence="2 3" key="1">
    <citation type="submission" date="2019-12" db="EMBL/GenBank/DDBJ databases">
        <title>Draft genome sequence of the ascomycete Xylaria multiplex DSM 110363.</title>
        <authorList>
            <person name="Buettner E."/>
            <person name="Kellner H."/>
        </authorList>
    </citation>
    <scope>NUCLEOTIDE SEQUENCE [LARGE SCALE GENOMIC DNA]</scope>
    <source>
        <strain evidence="2 3">DSM 110363</strain>
    </source>
</reference>
<sequence length="477" mass="53865">MAAATIATVEMIGTETSSTALVVPHLQIPVAMIGIKSEPLKCSSYISRIQQLCPKLAYQELIAKIPKAAKCRPEARRPGQKCDLCIEKGRPCSNPETAKEEREKRSRPGPNSHLTGEGPRFKDCIILLIRAWMFSSIHQVVNDIEFRFRAGNRAHFVNIVDRKTPKILDDSKLVLSFVRPLLCALIQSLGYNPKNPVDAVVLKILDHPKPEGPTRDPGLFLTLLDQLSISFGEREDIKGQNHCDHGCNLTSIEQRAKSIHTPTHNWPKGSDGINLDHVAIRYLCSVESVWAGASGTALRYPYLFEIGELFVHDFWYQQEDSKTIFLRCLRRLDEKSILQKDSLGRTILHFVVENMVDEPPAFSPEDLALLDATDAFKRTALHIACAYNGERSFRQILWVRELLEHQAKTDLRDAWGRLARDYAVIDGRQDILEAFQEVENIDTNKILEAMREAEEHTRKALAALAPRMSEPSTDTEE</sequence>
<keyword evidence="3" id="KW-1185">Reference proteome</keyword>
<dbReference type="AlphaFoldDB" id="A0A7C8MR62"/>
<dbReference type="Gene3D" id="1.25.40.20">
    <property type="entry name" value="Ankyrin repeat-containing domain"/>
    <property type="match status" value="1"/>
</dbReference>
<feature type="region of interest" description="Disordered" evidence="1">
    <location>
        <begin position="93"/>
        <end position="116"/>
    </location>
</feature>
<gene>
    <name evidence="2" type="ORF">GQX73_g7585</name>
</gene>
<protein>
    <submittedName>
        <fullName evidence="2">Uncharacterized protein</fullName>
    </submittedName>
</protein>
<dbReference type="OrthoDB" id="539213at2759"/>
<feature type="compositionally biased region" description="Basic and acidic residues" evidence="1">
    <location>
        <begin position="97"/>
        <end position="106"/>
    </location>
</feature>
<proteinExistence type="predicted"/>
<dbReference type="InParanoid" id="A0A7C8MR62"/>
<evidence type="ECO:0000313" key="2">
    <source>
        <dbReference type="EMBL" id="KAF2965995.1"/>
    </source>
</evidence>
<accession>A0A7C8MR62</accession>
<dbReference type="Proteomes" id="UP000481858">
    <property type="component" value="Unassembled WGS sequence"/>
</dbReference>
<organism evidence="2 3">
    <name type="scientific">Xylaria multiplex</name>
    <dbReference type="NCBI Taxonomy" id="323545"/>
    <lineage>
        <taxon>Eukaryota</taxon>
        <taxon>Fungi</taxon>
        <taxon>Dikarya</taxon>
        <taxon>Ascomycota</taxon>
        <taxon>Pezizomycotina</taxon>
        <taxon>Sordariomycetes</taxon>
        <taxon>Xylariomycetidae</taxon>
        <taxon>Xylariales</taxon>
        <taxon>Xylariaceae</taxon>
        <taxon>Xylaria</taxon>
    </lineage>
</organism>
<evidence type="ECO:0000256" key="1">
    <source>
        <dbReference type="SAM" id="MobiDB-lite"/>
    </source>
</evidence>